<dbReference type="InterPro" id="IPR001279">
    <property type="entry name" value="Metallo-B-lactamas"/>
</dbReference>
<dbReference type="Pfam" id="PF00753">
    <property type="entry name" value="Lactamase_B"/>
    <property type="match status" value="1"/>
</dbReference>
<comment type="caution">
    <text evidence="3">The sequence shown here is derived from an EMBL/GenBank/DDBJ whole genome shotgun (WGS) entry which is preliminary data.</text>
</comment>
<dbReference type="GO" id="GO:0016787">
    <property type="term" value="F:hydrolase activity"/>
    <property type="evidence" value="ECO:0007669"/>
    <property type="project" value="UniProtKB-KW"/>
</dbReference>
<organism evidence="3">
    <name type="scientific">Archaeoglobus fulgidus</name>
    <dbReference type="NCBI Taxonomy" id="2234"/>
    <lineage>
        <taxon>Archaea</taxon>
        <taxon>Methanobacteriati</taxon>
        <taxon>Methanobacteriota</taxon>
        <taxon>Archaeoglobi</taxon>
        <taxon>Archaeoglobales</taxon>
        <taxon>Archaeoglobaceae</taxon>
        <taxon>Archaeoglobus</taxon>
    </lineage>
</organism>
<name>A0A7C3RES3_ARCFL</name>
<dbReference type="InterPro" id="IPR036866">
    <property type="entry name" value="RibonucZ/Hydroxyglut_hydro"/>
</dbReference>
<feature type="domain" description="Zn-dependent metallo-hydrolase RNA specificity" evidence="2">
    <location>
        <begin position="459"/>
        <end position="488"/>
    </location>
</feature>
<sequence>MRITVYDGAETIGGNKIYVEEQNSGVFLDFGMNFARYGEYFAEFLSERSSRGIHDPLYLGLIPKLNVYRTDLIPSDVDLSRYPELNVEAVLLSHAHLDHCGNIGYLSESIPLVASATTLAILKAMRDSGRSAAGSEVFYHSPKEFCEDRRVLRTQSRMPYKGRDLICTDKISDELRDFLCFRPGQESKNAKRLQAGEICCAGDRELPFEVKAFDIDHSIFGATAYILYGDAAIAYTGDIRLHGKKSEKTRKFAREARDVSALIIEGTRAGREEDINVSENDVYQNCLKAVEDSKGLVIADFSARNFERLETFKRIAEKTSRQLVVTAKDAYMLHAIELADGECRMDCVGIYGELREKRDKWEINIVMDRWGESYVDPKQIEKNPDGYIICFSFYDMKHLLDIKPVGGVYIYSSSEAVSEEQEFDFLRLYNWLKLFKFRVYGFEIVFGEKPEPRFVKGYHASGHASRDDLRWIIEEIDPDIIIPVHTENPEWFDENFEGVSLLRNGDSVEVS</sequence>
<dbReference type="Pfam" id="PF07521">
    <property type="entry name" value="RMMBL"/>
    <property type="match status" value="1"/>
</dbReference>
<evidence type="ECO:0000313" key="3">
    <source>
        <dbReference type="EMBL" id="HFW33281.1"/>
    </source>
</evidence>
<dbReference type="AlphaFoldDB" id="A0A7C3RES3"/>
<accession>A0A7C3RES3</accession>
<gene>
    <name evidence="3" type="ORF">ENW66_10115</name>
</gene>
<evidence type="ECO:0000259" key="2">
    <source>
        <dbReference type="Pfam" id="PF07521"/>
    </source>
</evidence>
<dbReference type="SUPFAM" id="SSF56281">
    <property type="entry name" value="Metallo-hydrolase/oxidoreductase"/>
    <property type="match status" value="1"/>
</dbReference>
<dbReference type="Gene3D" id="3.60.15.10">
    <property type="entry name" value="Ribonuclease Z/Hydroxyacylglutathione hydrolase-like"/>
    <property type="match status" value="2"/>
</dbReference>
<evidence type="ECO:0000259" key="1">
    <source>
        <dbReference type="Pfam" id="PF00753"/>
    </source>
</evidence>
<dbReference type="PANTHER" id="PTHR43694:SF1">
    <property type="entry name" value="RIBONUCLEASE J"/>
    <property type="match status" value="1"/>
</dbReference>
<proteinExistence type="predicted"/>
<dbReference type="PANTHER" id="PTHR43694">
    <property type="entry name" value="RIBONUCLEASE J"/>
    <property type="match status" value="1"/>
</dbReference>
<protein>
    <submittedName>
        <fullName evidence="3">MBL fold metallo-hydrolase</fullName>
    </submittedName>
</protein>
<dbReference type="InterPro" id="IPR011108">
    <property type="entry name" value="RMMBL"/>
</dbReference>
<keyword evidence="3" id="KW-0378">Hydrolase</keyword>
<reference evidence="3" key="1">
    <citation type="journal article" date="2020" name="mSystems">
        <title>Genome- and Community-Level Interaction Insights into Carbon Utilization and Element Cycling Functions of Hydrothermarchaeota in Hydrothermal Sediment.</title>
        <authorList>
            <person name="Zhou Z."/>
            <person name="Liu Y."/>
            <person name="Xu W."/>
            <person name="Pan J."/>
            <person name="Luo Z.H."/>
            <person name="Li M."/>
        </authorList>
    </citation>
    <scope>NUCLEOTIDE SEQUENCE [LARGE SCALE GENOMIC DNA]</scope>
    <source>
        <strain evidence="3">SpSt-87</strain>
    </source>
</reference>
<dbReference type="EMBL" id="DTLB01000054">
    <property type="protein sequence ID" value="HFW33281.1"/>
    <property type="molecule type" value="Genomic_DNA"/>
</dbReference>
<feature type="domain" description="Metallo-beta-lactamase" evidence="1">
    <location>
        <begin position="80"/>
        <end position="113"/>
    </location>
</feature>